<organism evidence="3 4">
    <name type="scientific">Kwoniella newhampshirensis</name>
    <dbReference type="NCBI Taxonomy" id="1651941"/>
    <lineage>
        <taxon>Eukaryota</taxon>
        <taxon>Fungi</taxon>
        <taxon>Dikarya</taxon>
        <taxon>Basidiomycota</taxon>
        <taxon>Agaricomycotina</taxon>
        <taxon>Tremellomycetes</taxon>
        <taxon>Tremellales</taxon>
        <taxon>Cryptococcaceae</taxon>
        <taxon>Kwoniella</taxon>
    </lineage>
</organism>
<feature type="transmembrane region" description="Helical" evidence="2">
    <location>
        <begin position="419"/>
        <end position="436"/>
    </location>
</feature>
<protein>
    <recommendedName>
        <fullName evidence="5">EamA domain-containing protein</fullName>
    </recommendedName>
</protein>
<dbReference type="PANTHER" id="PTHR19346">
    <property type="entry name" value="SUGAR PHOSPHATE TRANSPORTER DOMAIN-CONTAINING PROTEIN"/>
    <property type="match status" value="1"/>
</dbReference>
<gene>
    <name evidence="3" type="ORF">IAR55_004912</name>
</gene>
<feature type="transmembrane region" description="Helical" evidence="2">
    <location>
        <begin position="188"/>
        <end position="207"/>
    </location>
</feature>
<evidence type="ECO:0000256" key="2">
    <source>
        <dbReference type="SAM" id="Phobius"/>
    </source>
</evidence>
<dbReference type="SUPFAM" id="SSF103481">
    <property type="entry name" value="Multidrug resistance efflux transporter EmrE"/>
    <property type="match status" value="1"/>
</dbReference>
<proteinExistence type="predicted"/>
<dbReference type="Proteomes" id="UP001388673">
    <property type="component" value="Unassembled WGS sequence"/>
</dbReference>
<dbReference type="KEGG" id="kne:92182170"/>
<dbReference type="InterPro" id="IPR037185">
    <property type="entry name" value="EmrE-like"/>
</dbReference>
<feature type="region of interest" description="Disordered" evidence="1">
    <location>
        <begin position="250"/>
        <end position="314"/>
    </location>
</feature>
<evidence type="ECO:0008006" key="5">
    <source>
        <dbReference type="Google" id="ProtNLM"/>
    </source>
</evidence>
<feature type="transmembrane region" description="Helical" evidence="2">
    <location>
        <begin position="388"/>
        <end position="412"/>
    </location>
</feature>
<comment type="caution">
    <text evidence="3">The sequence shown here is derived from an EMBL/GenBank/DDBJ whole genome shotgun (WGS) entry which is preliminary data.</text>
</comment>
<feature type="compositionally biased region" description="Low complexity" evidence="1">
    <location>
        <begin position="260"/>
        <end position="277"/>
    </location>
</feature>
<feature type="compositionally biased region" description="Pro residues" evidence="1">
    <location>
        <begin position="285"/>
        <end position="294"/>
    </location>
</feature>
<dbReference type="AlphaFoldDB" id="A0AAW0YWV3"/>
<feature type="transmembrane region" description="Helical" evidence="2">
    <location>
        <begin position="219"/>
        <end position="238"/>
    </location>
</feature>
<evidence type="ECO:0000313" key="4">
    <source>
        <dbReference type="Proteomes" id="UP001388673"/>
    </source>
</evidence>
<evidence type="ECO:0000313" key="3">
    <source>
        <dbReference type="EMBL" id="KAK8849577.1"/>
    </source>
</evidence>
<feature type="transmembrane region" description="Helical" evidence="2">
    <location>
        <begin position="20"/>
        <end position="37"/>
    </location>
</feature>
<feature type="transmembrane region" description="Helical" evidence="2">
    <location>
        <begin position="442"/>
        <end position="460"/>
    </location>
</feature>
<keyword evidence="2" id="KW-0812">Transmembrane</keyword>
<dbReference type="GeneID" id="92182170"/>
<keyword evidence="2" id="KW-0472">Membrane</keyword>
<reference evidence="3 4" key="1">
    <citation type="journal article" date="2024" name="bioRxiv">
        <title>Comparative genomics of Cryptococcus and Kwoniella reveals pathogenesis evolution and contrasting karyotype dynamics via intercentromeric recombination or chromosome fusion.</title>
        <authorList>
            <person name="Coelho M.A."/>
            <person name="David-Palma M."/>
            <person name="Shea T."/>
            <person name="Bowers K."/>
            <person name="McGinley-Smith S."/>
            <person name="Mohammad A.W."/>
            <person name="Gnirke A."/>
            <person name="Yurkov A.M."/>
            <person name="Nowrousian M."/>
            <person name="Sun S."/>
            <person name="Cuomo C.A."/>
            <person name="Heitman J."/>
        </authorList>
    </citation>
    <scope>NUCLEOTIDE SEQUENCE [LARGE SCALE GENOMIC DNA]</scope>
    <source>
        <strain evidence="3 4">CBS 13917</strain>
    </source>
</reference>
<feature type="transmembrane region" description="Helical" evidence="2">
    <location>
        <begin position="346"/>
        <end position="368"/>
    </location>
</feature>
<feature type="transmembrane region" description="Helical" evidence="2">
    <location>
        <begin position="136"/>
        <end position="156"/>
    </location>
</feature>
<sequence length="464" mass="50005">MSTRPTIPSTPSHSLSKKSFVLPLAILIGIVISSAAQTEFAHYLVVDLNYSKTYFTFYFTHSTFALIFPIHLVLLRFTSTIPISAYLHSIQRLVSEQLDLLPVVRDDSGISTSYSDATATVMASWRSILPIWSRKVIWLTGLVSIPALAWFVAMSLSTPMDITAIYATSSFAAYGFSLLFLRLPVSKVTIGSVLLAFLGVVVISLDGVQDSGKEMGRRALGDGIMLFGAIMLGLYEVVYKLALPSDHGGVTTPSPSHSYSPLPAHHSPPTSPSASATFHHRPIPHSHPSPPIPLEPSSHSQPPDVLSPPSLQRNTSSSFLIQPKQTQINLSHGYPVTLPPALHANFLTSCIGLATLLLMWPPIVGLHWMGYETFQWPGNGSDSPGMVWAALEVVAWGGSLYNAGLMVLIGIWGPTTSSVANLLTIGLVAIVDALWTGDMPDLQTFFGVGMICVGFGVLLWEGEG</sequence>
<feature type="transmembrane region" description="Helical" evidence="2">
    <location>
        <begin position="57"/>
        <end position="77"/>
    </location>
</feature>
<keyword evidence="4" id="KW-1185">Reference proteome</keyword>
<evidence type="ECO:0000256" key="1">
    <source>
        <dbReference type="SAM" id="MobiDB-lite"/>
    </source>
</evidence>
<dbReference type="RefSeq" id="XP_066801465.1">
    <property type="nucleotide sequence ID" value="XM_066948006.1"/>
</dbReference>
<dbReference type="EMBL" id="JBCAWK010000009">
    <property type="protein sequence ID" value="KAK8849577.1"/>
    <property type="molecule type" value="Genomic_DNA"/>
</dbReference>
<keyword evidence="2" id="KW-1133">Transmembrane helix</keyword>
<accession>A0AAW0YWV3</accession>
<dbReference type="PANTHER" id="PTHR19346:SF4">
    <property type="entry name" value="SUGAR PHOSPHATE TRANSPORTER DOMAIN-CONTAINING PROTEIN"/>
    <property type="match status" value="1"/>
</dbReference>
<feature type="transmembrane region" description="Helical" evidence="2">
    <location>
        <begin position="162"/>
        <end position="181"/>
    </location>
</feature>
<dbReference type="InterPro" id="IPR026505">
    <property type="entry name" value="Solute_c_fam_35_mem_F3/F4"/>
</dbReference>
<name>A0AAW0YWV3_9TREE</name>